<dbReference type="SUPFAM" id="SSF53474">
    <property type="entry name" value="alpha/beta-Hydrolases"/>
    <property type="match status" value="1"/>
</dbReference>
<keyword evidence="11" id="KW-0812">Transmembrane</keyword>
<organism evidence="13 14">
    <name type="scientific">Malassezia equina</name>
    <dbReference type="NCBI Taxonomy" id="1381935"/>
    <lineage>
        <taxon>Eukaryota</taxon>
        <taxon>Fungi</taxon>
        <taxon>Dikarya</taxon>
        <taxon>Basidiomycota</taxon>
        <taxon>Ustilaginomycotina</taxon>
        <taxon>Malasseziomycetes</taxon>
        <taxon>Malasseziales</taxon>
        <taxon>Malasseziaceae</taxon>
        <taxon>Malassezia</taxon>
    </lineage>
</organism>
<keyword evidence="7" id="KW-1015">Disulfide bond</keyword>
<gene>
    <name evidence="13" type="ORF">MEQU1_002594</name>
</gene>
<evidence type="ECO:0000256" key="9">
    <source>
        <dbReference type="ARBA" id="ARBA00047591"/>
    </source>
</evidence>
<comment type="subcellular location">
    <subcellularLocation>
        <location evidence="1">Secreted</location>
    </subcellularLocation>
</comment>
<evidence type="ECO:0000259" key="12">
    <source>
        <dbReference type="Pfam" id="PF01764"/>
    </source>
</evidence>
<dbReference type="Gene3D" id="3.40.50.1820">
    <property type="entry name" value="alpha/beta hydrolase"/>
    <property type="match status" value="2"/>
</dbReference>
<evidence type="ECO:0000256" key="11">
    <source>
        <dbReference type="SAM" id="Phobius"/>
    </source>
</evidence>
<keyword evidence="2" id="KW-0964">Secreted</keyword>
<evidence type="ECO:0000256" key="8">
    <source>
        <dbReference type="ARBA" id="ARBA00043996"/>
    </source>
</evidence>
<dbReference type="InterPro" id="IPR051218">
    <property type="entry name" value="Sec_MonoDiacylglyc_Lipase"/>
</dbReference>
<proteinExistence type="inferred from homology"/>
<keyword evidence="14" id="KW-1185">Reference proteome</keyword>
<evidence type="ECO:0000256" key="7">
    <source>
        <dbReference type="ARBA" id="ARBA00023157"/>
    </source>
</evidence>
<keyword evidence="3" id="KW-0732">Signal</keyword>
<comment type="catalytic activity">
    <reaction evidence="9">
        <text>a diacylglycerol + H2O = a monoacylglycerol + a fatty acid + H(+)</text>
        <dbReference type="Rhea" id="RHEA:32731"/>
        <dbReference type="ChEBI" id="CHEBI:15377"/>
        <dbReference type="ChEBI" id="CHEBI:15378"/>
        <dbReference type="ChEBI" id="CHEBI:17408"/>
        <dbReference type="ChEBI" id="CHEBI:18035"/>
        <dbReference type="ChEBI" id="CHEBI:28868"/>
    </reaction>
</comment>
<evidence type="ECO:0000313" key="14">
    <source>
        <dbReference type="Proteomes" id="UP001214415"/>
    </source>
</evidence>
<dbReference type="InterPro" id="IPR002921">
    <property type="entry name" value="Fungal_lipase-type"/>
</dbReference>
<evidence type="ECO:0000256" key="5">
    <source>
        <dbReference type="ARBA" id="ARBA00022963"/>
    </source>
</evidence>
<reference evidence="13" key="1">
    <citation type="submission" date="2023-03" db="EMBL/GenBank/DDBJ databases">
        <title>Mating type loci evolution in Malassezia.</title>
        <authorList>
            <person name="Coelho M.A."/>
        </authorList>
    </citation>
    <scope>NUCLEOTIDE SEQUENCE</scope>
    <source>
        <strain evidence="13">CBS 12830</strain>
    </source>
</reference>
<feature type="domain" description="Fungal lipase-type" evidence="12">
    <location>
        <begin position="190"/>
        <end position="330"/>
    </location>
</feature>
<evidence type="ECO:0000256" key="6">
    <source>
        <dbReference type="ARBA" id="ARBA00023098"/>
    </source>
</evidence>
<evidence type="ECO:0000313" key="13">
    <source>
        <dbReference type="EMBL" id="WFD23900.1"/>
    </source>
</evidence>
<keyword evidence="4" id="KW-0378">Hydrolase</keyword>
<comment type="similarity">
    <text evidence="8">Belongs to the AB hydrolase superfamily. Lipase family. Class 3 subfamily.</text>
</comment>
<comment type="catalytic activity">
    <reaction evidence="10">
        <text>a monoacylglycerol + H2O = glycerol + a fatty acid + H(+)</text>
        <dbReference type="Rhea" id="RHEA:15245"/>
        <dbReference type="ChEBI" id="CHEBI:15377"/>
        <dbReference type="ChEBI" id="CHEBI:15378"/>
        <dbReference type="ChEBI" id="CHEBI:17408"/>
        <dbReference type="ChEBI" id="CHEBI:17754"/>
        <dbReference type="ChEBI" id="CHEBI:28868"/>
    </reaction>
</comment>
<evidence type="ECO:0000256" key="2">
    <source>
        <dbReference type="ARBA" id="ARBA00022525"/>
    </source>
</evidence>
<dbReference type="EMBL" id="CP119903">
    <property type="protein sequence ID" value="WFD23900.1"/>
    <property type="molecule type" value="Genomic_DNA"/>
</dbReference>
<protein>
    <recommendedName>
        <fullName evidence="12">Fungal lipase-type domain-containing protein</fullName>
    </recommendedName>
</protein>
<dbReference type="Proteomes" id="UP001214415">
    <property type="component" value="Chromosome 4"/>
</dbReference>
<evidence type="ECO:0000256" key="4">
    <source>
        <dbReference type="ARBA" id="ARBA00022801"/>
    </source>
</evidence>
<sequence>MVKDKYYYVLNGRDIAGFIPPRVFGYQHRSDEIWINPASSSHWKFYPGQENVNGQLSQLPSIDLINTHLGSYFGTRRSSWCIMKLVYFLTLLAALVSLAVASPAQNKTEHFIKLSEKDLSVKATTSDAVPEKVPIPIHRLQQAAAIASQQYCTNQTVGTQVADAKILWSAGMGFVSQRMSILDSKSLGLVLAFEGTTPTGPLSWYEDFESEWDDPDSRYSSSFSSGAKIQYGFQLAYVIDADKALEQVKSFMKKKKTDKVTVVGHSLGAAMALLAAAHLETDMKGSVHQILTFGQPRVGNVQFADDIDKLFKGKLYYTINGDDLVARLGPRNSGYQHPSGQIWINPANSDNWKFYPGQENIHGSISSTPSPFILSNHCGTYYHTHIDHFLGFRECPAKAGQD</sequence>
<keyword evidence="11" id="KW-0472">Membrane</keyword>
<accession>A0AAF0EFY6</accession>
<keyword evidence="5" id="KW-0442">Lipid degradation</keyword>
<dbReference type="PANTHER" id="PTHR45856">
    <property type="entry name" value="ALPHA/BETA-HYDROLASES SUPERFAMILY PROTEIN"/>
    <property type="match status" value="1"/>
</dbReference>
<feature type="transmembrane region" description="Helical" evidence="11">
    <location>
        <begin position="85"/>
        <end position="104"/>
    </location>
</feature>
<evidence type="ECO:0000256" key="3">
    <source>
        <dbReference type="ARBA" id="ARBA00022729"/>
    </source>
</evidence>
<keyword evidence="11" id="KW-1133">Transmembrane helix</keyword>
<dbReference type="InterPro" id="IPR029058">
    <property type="entry name" value="AB_hydrolase_fold"/>
</dbReference>
<evidence type="ECO:0000256" key="1">
    <source>
        <dbReference type="ARBA" id="ARBA00004613"/>
    </source>
</evidence>
<keyword evidence="6" id="KW-0443">Lipid metabolism</keyword>
<dbReference type="Pfam" id="PF01764">
    <property type="entry name" value="Lipase_3"/>
    <property type="match status" value="1"/>
</dbReference>
<dbReference type="GO" id="GO:0016787">
    <property type="term" value="F:hydrolase activity"/>
    <property type="evidence" value="ECO:0007669"/>
    <property type="project" value="UniProtKB-KW"/>
</dbReference>
<dbReference type="GO" id="GO:0016042">
    <property type="term" value="P:lipid catabolic process"/>
    <property type="evidence" value="ECO:0007669"/>
    <property type="project" value="UniProtKB-KW"/>
</dbReference>
<evidence type="ECO:0000256" key="10">
    <source>
        <dbReference type="ARBA" id="ARBA00048461"/>
    </source>
</evidence>
<dbReference type="PANTHER" id="PTHR45856:SF25">
    <property type="entry name" value="FUNGAL LIPASE-LIKE DOMAIN-CONTAINING PROTEIN"/>
    <property type="match status" value="1"/>
</dbReference>
<dbReference type="AlphaFoldDB" id="A0AAF0EFY6"/>
<name>A0AAF0EFY6_9BASI</name>
<dbReference type="GO" id="GO:0005576">
    <property type="term" value="C:extracellular region"/>
    <property type="evidence" value="ECO:0007669"/>
    <property type="project" value="UniProtKB-SubCell"/>
</dbReference>